<organism evidence="4 5">
    <name type="scientific">Actinomadura napierensis</name>
    <dbReference type="NCBI Taxonomy" id="267854"/>
    <lineage>
        <taxon>Bacteria</taxon>
        <taxon>Bacillati</taxon>
        <taxon>Actinomycetota</taxon>
        <taxon>Actinomycetes</taxon>
        <taxon>Streptosporangiales</taxon>
        <taxon>Thermomonosporaceae</taxon>
        <taxon>Actinomadura</taxon>
    </lineage>
</organism>
<dbReference type="Pfam" id="PF08386">
    <property type="entry name" value="Abhydrolase_4"/>
    <property type="match status" value="1"/>
</dbReference>
<name>A0ABN2YNK1_9ACTN</name>
<accession>A0ABN2YNK1</accession>
<dbReference type="InterPro" id="IPR050266">
    <property type="entry name" value="AB_hydrolase_sf"/>
</dbReference>
<dbReference type="InterPro" id="IPR000073">
    <property type="entry name" value="AB_hydrolase_1"/>
</dbReference>
<feature type="domain" description="Peptidase S33 tripeptidyl aminopeptidase-like C-terminal" evidence="3">
    <location>
        <begin position="386"/>
        <end position="477"/>
    </location>
</feature>
<dbReference type="Pfam" id="PF00561">
    <property type="entry name" value="Abhydrolase_1"/>
    <property type="match status" value="1"/>
</dbReference>
<dbReference type="Proteomes" id="UP001501020">
    <property type="component" value="Unassembled WGS sequence"/>
</dbReference>
<evidence type="ECO:0000313" key="5">
    <source>
        <dbReference type="Proteomes" id="UP001501020"/>
    </source>
</evidence>
<keyword evidence="1" id="KW-0732">Signal</keyword>
<dbReference type="GO" id="GO:0016787">
    <property type="term" value="F:hydrolase activity"/>
    <property type="evidence" value="ECO:0007669"/>
    <property type="project" value="UniProtKB-KW"/>
</dbReference>
<comment type="caution">
    <text evidence="4">The sequence shown here is derived from an EMBL/GenBank/DDBJ whole genome shotgun (WGS) entry which is preliminary data.</text>
</comment>
<sequence length="489" mass="51600">MLVAGLAAVTAGGLVAVPAGHAGTPQEATAGCVPVSGAVCGTVRVPLVRANPGLGDTTVAYALIEHRDTSRPARGTVTINPGGPGDSAIASAATYARMFGGLLQDHDLLLVDPRGVNRSDPVSCGTLTSLPATREAFVQAVGECGQKLGARARGYTSAEIADDIDAVRAKLGIRRLDLFGESYGTYLMTVYAQRHPERVRSLVLSSAYPLAVDMWGRPNARAARRALQLVCQRSAGACDGDQVLRDIAQLSQRLRARPIPYTLGGQERRLDDTALASIVYGLAKTAPAGIGDVPAMVRGALHSDNALLVDAAKQAAPLSGSSLPQDDPQPFNPELAATVVCNDYPTLWNRKAPTSARLRQFSAGRAALPEQDFWPFGKRAWTSMSYDQGNTCIRWPDRHGPSQPTGGPFPDVPVLVTSGDLDANTPTETGRQAARQFRRATVVEVPNVGHVAEHEPSGCVAAVQTGFIRNLRVPDTSCLAHIPPAPVRP</sequence>
<proteinExistence type="predicted"/>
<keyword evidence="5" id="KW-1185">Reference proteome</keyword>
<dbReference type="InterPro" id="IPR013595">
    <property type="entry name" value="Pept_S33_TAP-like_C"/>
</dbReference>
<dbReference type="PANTHER" id="PTHR43798:SF27">
    <property type="entry name" value="HYDROLASE ALPHA_BETA HYDROLASE FOLD FAMILY"/>
    <property type="match status" value="1"/>
</dbReference>
<feature type="chain" id="PRO_5046372634" evidence="1">
    <location>
        <begin position="23"/>
        <end position="489"/>
    </location>
</feature>
<dbReference type="InterPro" id="IPR029058">
    <property type="entry name" value="AB_hydrolase_fold"/>
</dbReference>
<evidence type="ECO:0000259" key="2">
    <source>
        <dbReference type="Pfam" id="PF00561"/>
    </source>
</evidence>
<reference evidence="4 5" key="1">
    <citation type="journal article" date="2019" name="Int. J. Syst. Evol. Microbiol.">
        <title>The Global Catalogue of Microorganisms (GCM) 10K type strain sequencing project: providing services to taxonomists for standard genome sequencing and annotation.</title>
        <authorList>
            <consortium name="The Broad Institute Genomics Platform"/>
            <consortium name="The Broad Institute Genome Sequencing Center for Infectious Disease"/>
            <person name="Wu L."/>
            <person name="Ma J."/>
        </authorList>
    </citation>
    <scope>NUCLEOTIDE SEQUENCE [LARGE SCALE GENOMIC DNA]</scope>
    <source>
        <strain evidence="4 5">JCM 13850</strain>
    </source>
</reference>
<dbReference type="PANTHER" id="PTHR43798">
    <property type="entry name" value="MONOACYLGLYCEROL LIPASE"/>
    <property type="match status" value="1"/>
</dbReference>
<evidence type="ECO:0000256" key="1">
    <source>
        <dbReference type="SAM" id="SignalP"/>
    </source>
</evidence>
<protein>
    <submittedName>
        <fullName evidence="4">Alpha/beta fold hydrolase</fullName>
    </submittedName>
</protein>
<gene>
    <name evidence="4" type="ORF">GCM10009727_21900</name>
</gene>
<evidence type="ECO:0000313" key="4">
    <source>
        <dbReference type="EMBL" id="GAA2130088.1"/>
    </source>
</evidence>
<keyword evidence="4" id="KW-0378">Hydrolase</keyword>
<dbReference type="Gene3D" id="3.40.50.1820">
    <property type="entry name" value="alpha/beta hydrolase"/>
    <property type="match status" value="1"/>
</dbReference>
<dbReference type="EMBL" id="BAAAMR010000014">
    <property type="protein sequence ID" value="GAA2130088.1"/>
    <property type="molecule type" value="Genomic_DNA"/>
</dbReference>
<feature type="domain" description="AB hydrolase-1" evidence="2">
    <location>
        <begin position="77"/>
        <end position="217"/>
    </location>
</feature>
<dbReference type="SUPFAM" id="SSF53474">
    <property type="entry name" value="alpha/beta-Hydrolases"/>
    <property type="match status" value="1"/>
</dbReference>
<evidence type="ECO:0000259" key="3">
    <source>
        <dbReference type="Pfam" id="PF08386"/>
    </source>
</evidence>
<feature type="signal peptide" evidence="1">
    <location>
        <begin position="1"/>
        <end position="22"/>
    </location>
</feature>